<evidence type="ECO:0000313" key="3">
    <source>
        <dbReference type="EMBL" id="KAF5385823.1"/>
    </source>
</evidence>
<accession>A0A8H5M9G9</accession>
<feature type="transmembrane region" description="Helical" evidence="1">
    <location>
        <begin position="230"/>
        <end position="253"/>
    </location>
</feature>
<evidence type="ECO:0000256" key="1">
    <source>
        <dbReference type="SAM" id="Phobius"/>
    </source>
</evidence>
<feature type="chain" id="PRO_5034348694" evidence="2">
    <location>
        <begin position="20"/>
        <end position="360"/>
    </location>
</feature>
<keyword evidence="1" id="KW-0812">Transmembrane</keyword>
<keyword evidence="1" id="KW-0472">Membrane</keyword>
<keyword evidence="2" id="KW-0732">Signal</keyword>
<evidence type="ECO:0000313" key="4">
    <source>
        <dbReference type="Proteomes" id="UP000565441"/>
    </source>
</evidence>
<reference evidence="3 4" key="1">
    <citation type="journal article" date="2020" name="ISME J.">
        <title>Uncovering the hidden diversity of litter-decomposition mechanisms in mushroom-forming fungi.</title>
        <authorList>
            <person name="Floudas D."/>
            <person name="Bentzer J."/>
            <person name="Ahren D."/>
            <person name="Johansson T."/>
            <person name="Persson P."/>
            <person name="Tunlid A."/>
        </authorList>
    </citation>
    <scope>NUCLEOTIDE SEQUENCE [LARGE SCALE GENOMIC DNA]</scope>
    <source>
        <strain evidence="3 4">CBS 661.87</strain>
    </source>
</reference>
<dbReference type="EMBL" id="JAACJP010000003">
    <property type="protein sequence ID" value="KAF5385823.1"/>
    <property type="molecule type" value="Genomic_DNA"/>
</dbReference>
<dbReference type="OrthoDB" id="195231at2759"/>
<feature type="signal peptide" evidence="2">
    <location>
        <begin position="1"/>
        <end position="19"/>
    </location>
</feature>
<name>A0A8H5M9G9_9AGAR</name>
<evidence type="ECO:0000256" key="2">
    <source>
        <dbReference type="SAM" id="SignalP"/>
    </source>
</evidence>
<protein>
    <submittedName>
        <fullName evidence="3">Uncharacterized protein</fullName>
    </submittedName>
</protein>
<gene>
    <name evidence="3" type="ORF">D9615_002468</name>
</gene>
<proteinExistence type="predicted"/>
<sequence>MQLLPLTLFLFSSYSLVQAGTAKVGESCNQGENRLQAGTYQFWSECDSQSFCGPQGKCVKKGCRKDDFPFGYGPDDRIPDKCPKGQFCPDEEDKCQELVPVDGDCQLNRDDQCEAPPNFKELADITGRGLNVNGSVCLNSKCMWANKTLGVDCTVENTAYIAYGVDGEFIDIVSRGDCHLGLYCDAATGLCITEKNLGDACTADKECESWNCMSSGVCGISEAIPHHFAIWVYIVVGIGIFGGMFGTLFALFFTHRKQRDEEREKRLQYWREQNAFHQNLLQMRETARASILSLPGNGNSARSTMYSRDGAFSDDAQAPILQNAAPKGSGLRHYLADDGSSEFDDSLMMQSGRQPNDGRF</sequence>
<comment type="caution">
    <text evidence="3">The sequence shown here is derived from an EMBL/GenBank/DDBJ whole genome shotgun (WGS) entry which is preliminary data.</text>
</comment>
<keyword evidence="4" id="KW-1185">Reference proteome</keyword>
<dbReference type="Proteomes" id="UP000565441">
    <property type="component" value="Unassembled WGS sequence"/>
</dbReference>
<dbReference type="AlphaFoldDB" id="A0A8H5M9G9"/>
<keyword evidence="1" id="KW-1133">Transmembrane helix</keyword>
<organism evidence="3 4">
    <name type="scientific">Tricholomella constricta</name>
    <dbReference type="NCBI Taxonomy" id="117010"/>
    <lineage>
        <taxon>Eukaryota</taxon>
        <taxon>Fungi</taxon>
        <taxon>Dikarya</taxon>
        <taxon>Basidiomycota</taxon>
        <taxon>Agaricomycotina</taxon>
        <taxon>Agaricomycetes</taxon>
        <taxon>Agaricomycetidae</taxon>
        <taxon>Agaricales</taxon>
        <taxon>Tricholomatineae</taxon>
        <taxon>Lyophyllaceae</taxon>
        <taxon>Tricholomella</taxon>
    </lineage>
</organism>